<protein>
    <submittedName>
        <fullName evidence="6">Uncharacterized protein</fullName>
    </submittedName>
</protein>
<dbReference type="EMBL" id="GG700652">
    <property type="protein sequence ID" value="EGD88645.2"/>
    <property type="molecule type" value="Genomic_DNA"/>
</dbReference>
<comment type="subcellular location">
    <subcellularLocation>
        <location evidence="1">Nucleus</location>
        <location evidence="1">Nucleolus</location>
    </subcellularLocation>
</comment>
<evidence type="ECO:0000256" key="5">
    <source>
        <dbReference type="SAM" id="MobiDB-lite"/>
    </source>
</evidence>
<evidence type="ECO:0000256" key="1">
    <source>
        <dbReference type="ARBA" id="ARBA00004604"/>
    </source>
</evidence>
<dbReference type="OrthoDB" id="277439at2759"/>
<dbReference type="PANTHER" id="PTHR14150">
    <property type="entry name" value="U3 SMALL NUCLEOLAR RNA-ASSOCIATED PROTEIN 14"/>
    <property type="match status" value="1"/>
</dbReference>
<accession>F2SQM7</accession>
<dbReference type="FunCoup" id="F2SQM7">
    <property type="interactions" value="679"/>
</dbReference>
<feature type="compositionally biased region" description="Polar residues" evidence="5">
    <location>
        <begin position="266"/>
        <end position="290"/>
    </location>
</feature>
<organism evidence="6 7">
    <name type="scientific">Trichophyton rubrum (strain ATCC MYA-4607 / CBS 118892)</name>
    <name type="common">Athlete's foot fungus</name>
    <dbReference type="NCBI Taxonomy" id="559305"/>
    <lineage>
        <taxon>Eukaryota</taxon>
        <taxon>Fungi</taxon>
        <taxon>Dikarya</taxon>
        <taxon>Ascomycota</taxon>
        <taxon>Pezizomycotina</taxon>
        <taxon>Eurotiomycetes</taxon>
        <taxon>Eurotiomycetidae</taxon>
        <taxon>Onygenales</taxon>
        <taxon>Arthrodermataceae</taxon>
        <taxon>Trichophyton</taxon>
    </lineage>
</organism>
<name>F2SQM7_TRIRC</name>
<feature type="compositionally biased region" description="Polar residues" evidence="5">
    <location>
        <begin position="133"/>
        <end position="142"/>
    </location>
</feature>
<feature type="coiled-coil region" evidence="4">
    <location>
        <begin position="443"/>
        <end position="502"/>
    </location>
</feature>
<reference evidence="7" key="1">
    <citation type="journal article" date="2012" name="MBio">
        <title>Comparative genome analysis of Trichophyton rubrum and related dermatophytes reveals candidate genes involved in infection.</title>
        <authorList>
            <person name="Martinez D.A."/>
            <person name="Oliver B.G."/>
            <person name="Graeser Y."/>
            <person name="Goldberg J.M."/>
            <person name="Li W."/>
            <person name="Martinez-Rossi N.M."/>
            <person name="Monod M."/>
            <person name="Shelest E."/>
            <person name="Barton R.C."/>
            <person name="Birch E."/>
            <person name="Brakhage A.A."/>
            <person name="Chen Z."/>
            <person name="Gurr S.J."/>
            <person name="Heiman D."/>
            <person name="Heitman J."/>
            <person name="Kosti I."/>
            <person name="Rossi A."/>
            <person name="Saif S."/>
            <person name="Samalova M."/>
            <person name="Saunders C.W."/>
            <person name="Shea T."/>
            <person name="Summerbell R.C."/>
            <person name="Xu J."/>
            <person name="Young S."/>
            <person name="Zeng Q."/>
            <person name="Birren B.W."/>
            <person name="Cuomo C.A."/>
            <person name="White T.C."/>
        </authorList>
    </citation>
    <scope>NUCLEOTIDE SEQUENCE [LARGE SCALE GENOMIC DNA]</scope>
    <source>
        <strain evidence="7">ATCC MYA-4607 / CBS 118892</strain>
    </source>
</reference>
<dbReference type="GO" id="GO:0032040">
    <property type="term" value="C:small-subunit processome"/>
    <property type="evidence" value="ECO:0007669"/>
    <property type="project" value="InterPro"/>
</dbReference>
<sequence length="997" mass="112168">MSGRKSNILKPQEKRPKSATKRRPKNNLNALATAEKQYPTKTKIRRHRLGDDEFSQPTRKRVINNEEEDDDEDAGRSKRVRRDQDGSDFDGGSDSEGHEWRIGAVDSDNDSDIDSDEAMGESDEDKFEGFTFRGSSAMQKKGSSMKAAQAQKRKTNINQSDGDDGDILNEEFNGVSDEEVEEEDDDLGEDAVDLATAWDMNEEDSEPEVSLKASKEKRKQADTMSEDEDDDDSLSDVSDDEEEGDDDGESDTSELSISDNEGDTKQGLTKLQRFVTSLGQDSGSATSTRPKTALPGGDPTEFGLAPSRKLTVADLMPSISDPRMKGALKHIEHDSSTKGTTGIPGKLDVPLPKRQQDRLDRAAAYDKSKETLARWIETVKANRRAEHLSFPLPEPDALQPSKVVDSKPRTNLETTIQNILVESGLADSNSGNAEDKIQEFEELQAKKISVEEIQARRAELRKQRDLLFREEIRAKRIKKIKSKAYRRVHRKEREKLEQMEHEALAAAGVDMDEENRERNDRMRAEARMGSKHKESKWAKSLKQTGRTAWDEDARTEMADLARREEELQKRIQGKRIVDEDGEYLSSSSEDEDDSDLDMPGFILREKVDKLERDGTGPKDSGPYSGLLSMKFMQNADAAQKEANERELREVKRQLNGKESGSEEEDLQEEVGRRKFGTQSTKSSNRPSVNLSQKEDEGGQAMNEGAENASSSDPDIDIRVTPKPRQQSKAAPKQTARRGPERTKQQSLEDDENPWLTETSKKNRSKKTVGAAADVSLVENSGSIVVREPKQQRSRQGYQNGSEKAEVANRPVDGDERSDDEDKATMPVLLQNEELIKRAFAGDEVLETFRKEKKKTVEEEDDKVVEDTLPGWGSWAGAGLSRSDKRRVKRTFTTVKGISADKRKDAKLDRVIINEKQVKKGGPRFQTSIHSDTFFLHQNNKYLASQLPHPFESKQQYERALRLPIGPEWTTKSTFQTATKPRVMIKQGVIKPIQRPTL</sequence>
<dbReference type="Proteomes" id="UP000008864">
    <property type="component" value="Unassembled WGS sequence"/>
</dbReference>
<evidence type="ECO:0000313" key="6">
    <source>
        <dbReference type="EMBL" id="EGD88645.2"/>
    </source>
</evidence>
<dbReference type="GeneID" id="10372852"/>
<dbReference type="eggNOG" id="KOG2172">
    <property type="taxonomic scope" value="Eukaryota"/>
</dbReference>
<feature type="region of interest" description="Disordered" evidence="5">
    <location>
        <begin position="504"/>
        <end position="552"/>
    </location>
</feature>
<feature type="region of interest" description="Disordered" evidence="5">
    <location>
        <begin position="564"/>
        <end position="823"/>
    </location>
</feature>
<feature type="region of interest" description="Disordered" evidence="5">
    <location>
        <begin position="332"/>
        <end position="364"/>
    </location>
</feature>
<feature type="compositionally biased region" description="Polar residues" evidence="5">
    <location>
        <begin position="676"/>
        <end position="691"/>
    </location>
</feature>
<feature type="compositionally biased region" description="Basic and acidic residues" evidence="5">
    <location>
        <begin position="638"/>
        <end position="652"/>
    </location>
</feature>
<dbReference type="AlphaFoldDB" id="F2SQM7"/>
<feature type="compositionally biased region" description="Acidic residues" evidence="5">
    <location>
        <begin position="176"/>
        <end position="192"/>
    </location>
</feature>
<dbReference type="InParanoid" id="F2SQM7"/>
<keyword evidence="4" id="KW-0175">Coiled coil</keyword>
<feature type="compositionally biased region" description="Basic and acidic residues" evidence="5">
    <location>
        <begin position="515"/>
        <end position="537"/>
    </location>
</feature>
<dbReference type="InterPro" id="IPR006709">
    <property type="entry name" value="SSU_processome_Utp14"/>
</dbReference>
<feature type="compositionally biased region" description="Acidic residues" evidence="5">
    <location>
        <begin position="224"/>
        <end position="252"/>
    </location>
</feature>
<dbReference type="HOGENOM" id="CLU_003783_0_0_1"/>
<evidence type="ECO:0000256" key="3">
    <source>
        <dbReference type="ARBA" id="ARBA00023242"/>
    </source>
</evidence>
<proteinExistence type="predicted"/>
<keyword evidence="2" id="KW-0597">Phosphoprotein</keyword>
<feature type="compositionally biased region" description="Basic and acidic residues" evidence="5">
    <location>
        <begin position="354"/>
        <end position="364"/>
    </location>
</feature>
<gene>
    <name evidence="6" type="ORF">TERG_04889</name>
</gene>
<evidence type="ECO:0000256" key="4">
    <source>
        <dbReference type="SAM" id="Coils"/>
    </source>
</evidence>
<feature type="compositionally biased region" description="Acidic residues" evidence="5">
    <location>
        <begin position="107"/>
        <end position="126"/>
    </location>
</feature>
<dbReference type="RefSeq" id="XP_047604318.1">
    <property type="nucleotide sequence ID" value="XM_047748338.1"/>
</dbReference>
<evidence type="ECO:0000256" key="2">
    <source>
        <dbReference type="ARBA" id="ARBA00022553"/>
    </source>
</evidence>
<dbReference type="VEuPathDB" id="FungiDB:TERG_04889"/>
<dbReference type="PANTHER" id="PTHR14150:SF12">
    <property type="entry name" value="U3 SMALL NUCLEOLAR RNA-ASSOCIATED PROTEIN 14 HOMOLOG A"/>
    <property type="match status" value="1"/>
</dbReference>
<feature type="region of interest" description="Disordered" evidence="5">
    <location>
        <begin position="1"/>
        <end position="308"/>
    </location>
</feature>
<feature type="compositionally biased region" description="Basic and acidic residues" evidence="5">
    <location>
        <begin position="802"/>
        <end position="814"/>
    </location>
</feature>
<dbReference type="Pfam" id="PF04615">
    <property type="entry name" value="Utp14"/>
    <property type="match status" value="1"/>
</dbReference>
<evidence type="ECO:0000313" key="7">
    <source>
        <dbReference type="Proteomes" id="UP000008864"/>
    </source>
</evidence>
<keyword evidence="7" id="KW-1185">Reference proteome</keyword>
<dbReference type="STRING" id="559305.F2SQM7"/>
<dbReference type="GO" id="GO:0006364">
    <property type="term" value="P:rRNA processing"/>
    <property type="evidence" value="ECO:0007669"/>
    <property type="project" value="InterPro"/>
</dbReference>
<dbReference type="OMA" id="QVIEPMD"/>
<feature type="compositionally biased region" description="Basic and acidic residues" evidence="5">
    <location>
        <begin position="603"/>
        <end position="616"/>
    </location>
</feature>
<keyword evidence="3" id="KW-0539">Nucleus</keyword>